<evidence type="ECO:0000256" key="9">
    <source>
        <dbReference type="ARBA" id="ARBA00022777"/>
    </source>
</evidence>
<dbReference type="NCBIfam" id="TIGR00682">
    <property type="entry name" value="lpxK"/>
    <property type="match status" value="1"/>
</dbReference>
<evidence type="ECO:0000256" key="3">
    <source>
        <dbReference type="ARBA" id="ARBA00012071"/>
    </source>
</evidence>
<keyword evidence="9 13" id="KW-0418">Kinase</keyword>
<dbReference type="GO" id="GO:0009245">
    <property type="term" value="P:lipid A biosynthetic process"/>
    <property type="evidence" value="ECO:0007669"/>
    <property type="project" value="UniProtKB-UniRule"/>
</dbReference>
<dbReference type="GO" id="GO:0005524">
    <property type="term" value="F:ATP binding"/>
    <property type="evidence" value="ECO:0007669"/>
    <property type="project" value="UniProtKB-UniRule"/>
</dbReference>
<dbReference type="Proteomes" id="UP000019402">
    <property type="component" value="Unassembled WGS sequence"/>
</dbReference>
<dbReference type="GO" id="GO:0005886">
    <property type="term" value="C:plasma membrane"/>
    <property type="evidence" value="ECO:0007669"/>
    <property type="project" value="TreeGrafter"/>
</dbReference>
<evidence type="ECO:0000313" key="14">
    <source>
        <dbReference type="EMBL" id="GAF03429.1"/>
    </source>
</evidence>
<keyword evidence="5 13" id="KW-0444">Lipid biosynthesis</keyword>
<comment type="caution">
    <text evidence="14">The sequence shown here is derived from an EMBL/GenBank/DDBJ whole genome shotgun (WGS) entry which is preliminary data.</text>
</comment>
<evidence type="ECO:0000256" key="5">
    <source>
        <dbReference type="ARBA" id="ARBA00022516"/>
    </source>
</evidence>
<dbReference type="GO" id="GO:0009244">
    <property type="term" value="P:lipopolysaccharide core region biosynthetic process"/>
    <property type="evidence" value="ECO:0007669"/>
    <property type="project" value="TreeGrafter"/>
</dbReference>
<dbReference type="PANTHER" id="PTHR42724">
    <property type="entry name" value="TETRAACYLDISACCHARIDE 4'-KINASE"/>
    <property type="match status" value="1"/>
</dbReference>
<protein>
    <recommendedName>
        <fullName evidence="4 13">Tetraacyldisaccharide 4'-kinase</fullName>
        <ecNumber evidence="3 13">2.7.1.130</ecNumber>
    </recommendedName>
    <alternativeName>
        <fullName evidence="12 13">Lipid A 4'-kinase</fullName>
    </alternativeName>
</protein>
<keyword evidence="8 13" id="KW-0547">Nucleotide-binding</keyword>
<gene>
    <name evidence="13" type="primary">lpxK</name>
    <name evidence="14" type="ORF">JCM21142_52104</name>
</gene>
<dbReference type="HAMAP" id="MF_00409">
    <property type="entry name" value="LpxK"/>
    <property type="match status" value="1"/>
</dbReference>
<evidence type="ECO:0000256" key="8">
    <source>
        <dbReference type="ARBA" id="ARBA00022741"/>
    </source>
</evidence>
<dbReference type="InterPro" id="IPR027417">
    <property type="entry name" value="P-loop_NTPase"/>
</dbReference>
<evidence type="ECO:0000313" key="15">
    <source>
        <dbReference type="Proteomes" id="UP000019402"/>
    </source>
</evidence>
<evidence type="ECO:0000256" key="10">
    <source>
        <dbReference type="ARBA" id="ARBA00022840"/>
    </source>
</evidence>
<sequence length="351" mass="40045">MLLWPIALLYGFVIRIRNLLFNINVLKSERFSLPVISVGNITVGGTGKTPVTEYVIRLLKDDGKLALLSRGYKRESQGVIVAHGLSTAAEIGDEPKQILDKFPDVTVCVAEKRVDGICSLLAMEDRPDIIVLDDAYQHRYVNPGLNILVVDYHRPPWRDCMLPAGELREPMNGKKRADIILISKCPENMSADEQDKFVRRMKPSDMQGVYFSTIGYQKVRPVFEDALALDSEKLCDHSVLSVTGIANPVPFEDHIARLVGEMSVMRFPDHHLFNENDIEKIALRFSEISNENKWVLTTEKDAVRFRQVLPSSSNLRKCLYYIPIEIKVLSNQQEEFKDKIITYVKQNKRNR</sequence>
<dbReference type="InterPro" id="IPR003758">
    <property type="entry name" value="LpxK"/>
</dbReference>
<comment type="function">
    <text evidence="1 13">Transfers the gamma-phosphate of ATP to the 4'-position of a tetraacyldisaccharide 1-phosphate intermediate (termed DS-1-P) to form tetraacyldisaccharide 1,4'-bis-phosphate (lipid IVA).</text>
</comment>
<dbReference type="SUPFAM" id="SSF52540">
    <property type="entry name" value="P-loop containing nucleoside triphosphate hydrolases"/>
    <property type="match status" value="1"/>
</dbReference>
<dbReference type="STRING" id="869213.GCA_000517085_04002"/>
<dbReference type="PANTHER" id="PTHR42724:SF1">
    <property type="entry name" value="TETRAACYLDISACCHARIDE 4'-KINASE, MITOCHONDRIAL-RELATED"/>
    <property type="match status" value="1"/>
</dbReference>
<organism evidence="14 15">
    <name type="scientific">Saccharicrinis fermentans DSM 9555 = JCM 21142</name>
    <dbReference type="NCBI Taxonomy" id="869213"/>
    <lineage>
        <taxon>Bacteria</taxon>
        <taxon>Pseudomonadati</taxon>
        <taxon>Bacteroidota</taxon>
        <taxon>Bacteroidia</taxon>
        <taxon>Marinilabiliales</taxon>
        <taxon>Marinilabiliaceae</taxon>
        <taxon>Saccharicrinis</taxon>
    </lineage>
</organism>
<keyword evidence="15" id="KW-1185">Reference proteome</keyword>
<proteinExistence type="inferred from homology"/>
<dbReference type="Pfam" id="PF02606">
    <property type="entry name" value="LpxK"/>
    <property type="match status" value="1"/>
</dbReference>
<accession>W7YM02</accession>
<evidence type="ECO:0000256" key="1">
    <source>
        <dbReference type="ARBA" id="ARBA00002274"/>
    </source>
</evidence>
<evidence type="ECO:0000256" key="2">
    <source>
        <dbReference type="ARBA" id="ARBA00004870"/>
    </source>
</evidence>
<dbReference type="AlphaFoldDB" id="W7YM02"/>
<evidence type="ECO:0000256" key="7">
    <source>
        <dbReference type="ARBA" id="ARBA00022679"/>
    </source>
</evidence>
<dbReference type="UniPathway" id="UPA00359">
    <property type="reaction ID" value="UER00482"/>
</dbReference>
<evidence type="ECO:0000256" key="6">
    <source>
        <dbReference type="ARBA" id="ARBA00022556"/>
    </source>
</evidence>
<comment type="pathway">
    <text evidence="2 13">Glycolipid biosynthesis; lipid IV(A) biosynthesis; lipid IV(A) from (3R)-3-hydroxytetradecanoyl-[acyl-carrier-protein] and UDP-N-acetyl-alpha-D-glucosamine: step 6/6.</text>
</comment>
<evidence type="ECO:0000256" key="11">
    <source>
        <dbReference type="ARBA" id="ARBA00023098"/>
    </source>
</evidence>
<feature type="binding site" evidence="13">
    <location>
        <begin position="42"/>
        <end position="49"/>
    </location>
    <ligand>
        <name>ATP</name>
        <dbReference type="ChEBI" id="CHEBI:30616"/>
    </ligand>
</feature>
<keyword evidence="7 13" id="KW-0808">Transferase</keyword>
<comment type="catalytic activity">
    <reaction evidence="13">
        <text>a lipid A disaccharide + ATP = a lipid IVA + ADP + H(+)</text>
        <dbReference type="Rhea" id="RHEA:67840"/>
        <dbReference type="ChEBI" id="CHEBI:15378"/>
        <dbReference type="ChEBI" id="CHEBI:30616"/>
        <dbReference type="ChEBI" id="CHEBI:176343"/>
        <dbReference type="ChEBI" id="CHEBI:176425"/>
        <dbReference type="ChEBI" id="CHEBI:456216"/>
        <dbReference type="EC" id="2.7.1.130"/>
    </reaction>
</comment>
<keyword evidence="6 13" id="KW-0441">Lipid A biosynthesis</keyword>
<keyword evidence="10 13" id="KW-0067">ATP-binding</keyword>
<name>W7YM02_9BACT</name>
<comment type="similarity">
    <text evidence="13">Belongs to the LpxK family.</text>
</comment>
<evidence type="ECO:0000256" key="13">
    <source>
        <dbReference type="HAMAP-Rule" id="MF_00409"/>
    </source>
</evidence>
<keyword evidence="11 13" id="KW-0443">Lipid metabolism</keyword>
<evidence type="ECO:0000256" key="12">
    <source>
        <dbReference type="ARBA" id="ARBA00029757"/>
    </source>
</evidence>
<dbReference type="eggNOG" id="COG1663">
    <property type="taxonomic scope" value="Bacteria"/>
</dbReference>
<dbReference type="EC" id="2.7.1.130" evidence="3 13"/>
<reference evidence="14 15" key="1">
    <citation type="journal article" date="2014" name="Genome Announc.">
        <title>Draft Genome Sequence of Cytophaga fermentans JCM 21142T, a Facultative Anaerobe Isolated from Marine Mud.</title>
        <authorList>
            <person name="Starns D."/>
            <person name="Oshima K."/>
            <person name="Suda W."/>
            <person name="Iino T."/>
            <person name="Yuki M."/>
            <person name="Inoue J."/>
            <person name="Kitamura K."/>
            <person name="Iida T."/>
            <person name="Darby A."/>
            <person name="Hattori M."/>
            <person name="Ohkuma M."/>
        </authorList>
    </citation>
    <scope>NUCLEOTIDE SEQUENCE [LARGE SCALE GENOMIC DNA]</scope>
    <source>
        <strain evidence="14 15">JCM 21142</strain>
    </source>
</reference>
<evidence type="ECO:0000256" key="4">
    <source>
        <dbReference type="ARBA" id="ARBA00016436"/>
    </source>
</evidence>
<dbReference type="GO" id="GO:0009029">
    <property type="term" value="F:lipid-A 4'-kinase activity"/>
    <property type="evidence" value="ECO:0007669"/>
    <property type="project" value="UniProtKB-UniRule"/>
</dbReference>
<dbReference type="EMBL" id="BAMD01000023">
    <property type="protein sequence ID" value="GAF03429.1"/>
    <property type="molecule type" value="Genomic_DNA"/>
</dbReference>